<comment type="caution">
    <text evidence="4">The sequence shown here is derived from an EMBL/GenBank/DDBJ whole genome shotgun (WGS) entry which is preliminary data.</text>
</comment>
<dbReference type="PANTHER" id="PTHR43080">
    <property type="entry name" value="CBS DOMAIN-CONTAINING PROTEIN CBSX3, MITOCHONDRIAL"/>
    <property type="match status" value="1"/>
</dbReference>
<sequence length="137" mass="15340">MHSILVKDYMDRNTCAILITSNIKDAVEAMLRGGVIGMPVIDQEKKLVGYISEQDCMKEMLNDTFYCAESPSITKVMSSEVLSVTPDTSILEIAESMLDRRPKNYPVVSEGKLIGIINRSHVLKALLENNKDCYSHK</sequence>
<dbReference type="PANTHER" id="PTHR43080:SF2">
    <property type="entry name" value="CBS DOMAIN-CONTAINING PROTEIN"/>
    <property type="match status" value="1"/>
</dbReference>
<reference evidence="4" key="1">
    <citation type="submission" date="2020-03" db="EMBL/GenBank/DDBJ databases">
        <authorList>
            <person name="Guo F."/>
        </authorList>
    </citation>
    <scope>NUCLEOTIDE SEQUENCE</scope>
    <source>
        <strain evidence="4">JCM 30134</strain>
    </source>
</reference>
<keyword evidence="5" id="KW-1185">Reference proteome</keyword>
<dbReference type="RefSeq" id="WP_167184760.1">
    <property type="nucleotide sequence ID" value="NZ_JAAONZ010000004.1"/>
</dbReference>
<dbReference type="AlphaFoldDB" id="A0A9E5MM70"/>
<protein>
    <submittedName>
        <fullName evidence="4">CBS domain-containing protein</fullName>
    </submittedName>
</protein>
<dbReference type="CDD" id="cd04629">
    <property type="entry name" value="CBS_pair_bac"/>
    <property type="match status" value="1"/>
</dbReference>
<accession>A0A9E5MM70</accession>
<evidence type="ECO:0000313" key="4">
    <source>
        <dbReference type="EMBL" id="NHO65600.1"/>
    </source>
</evidence>
<dbReference type="Proteomes" id="UP000787472">
    <property type="component" value="Unassembled WGS sequence"/>
</dbReference>
<dbReference type="SUPFAM" id="SSF54631">
    <property type="entry name" value="CBS-domain pair"/>
    <property type="match status" value="1"/>
</dbReference>
<evidence type="ECO:0000256" key="1">
    <source>
        <dbReference type="ARBA" id="ARBA00023122"/>
    </source>
</evidence>
<keyword evidence="1 2" id="KW-0129">CBS domain</keyword>
<feature type="domain" description="CBS" evidence="3">
    <location>
        <begin position="77"/>
        <end position="133"/>
    </location>
</feature>
<name>A0A9E5MM70_9GAMM</name>
<dbReference type="EMBL" id="JAAONZ010000004">
    <property type="protein sequence ID" value="NHO65600.1"/>
    <property type="molecule type" value="Genomic_DNA"/>
</dbReference>
<dbReference type="PROSITE" id="PS51371">
    <property type="entry name" value="CBS"/>
    <property type="match status" value="2"/>
</dbReference>
<dbReference type="InterPro" id="IPR000644">
    <property type="entry name" value="CBS_dom"/>
</dbReference>
<dbReference type="InterPro" id="IPR051257">
    <property type="entry name" value="Diverse_CBS-Domain"/>
</dbReference>
<organism evidence="4 5">
    <name type="scientific">Pseudomaricurvus hydrocarbonicus</name>
    <dbReference type="NCBI Taxonomy" id="1470433"/>
    <lineage>
        <taxon>Bacteria</taxon>
        <taxon>Pseudomonadati</taxon>
        <taxon>Pseudomonadota</taxon>
        <taxon>Gammaproteobacteria</taxon>
        <taxon>Cellvibrionales</taxon>
        <taxon>Cellvibrionaceae</taxon>
        <taxon>Pseudomaricurvus</taxon>
    </lineage>
</organism>
<proteinExistence type="predicted"/>
<evidence type="ECO:0000313" key="5">
    <source>
        <dbReference type="Proteomes" id="UP000787472"/>
    </source>
</evidence>
<dbReference type="InterPro" id="IPR044729">
    <property type="entry name" value="CBS_bac"/>
</dbReference>
<dbReference type="SMART" id="SM00116">
    <property type="entry name" value="CBS"/>
    <property type="match status" value="2"/>
</dbReference>
<feature type="domain" description="CBS" evidence="3">
    <location>
        <begin position="10"/>
        <end position="69"/>
    </location>
</feature>
<evidence type="ECO:0000256" key="2">
    <source>
        <dbReference type="PROSITE-ProRule" id="PRU00703"/>
    </source>
</evidence>
<evidence type="ECO:0000259" key="3">
    <source>
        <dbReference type="PROSITE" id="PS51371"/>
    </source>
</evidence>
<dbReference type="Pfam" id="PF00571">
    <property type="entry name" value="CBS"/>
    <property type="match status" value="2"/>
</dbReference>
<gene>
    <name evidence="4" type="ORF">G8770_08615</name>
</gene>
<dbReference type="Gene3D" id="3.10.580.10">
    <property type="entry name" value="CBS-domain"/>
    <property type="match status" value="1"/>
</dbReference>
<dbReference type="InterPro" id="IPR046342">
    <property type="entry name" value="CBS_dom_sf"/>
</dbReference>